<dbReference type="Gene3D" id="3.50.4.10">
    <property type="entry name" value="Hepatocyte Growth Factor"/>
    <property type="match status" value="1"/>
</dbReference>
<feature type="compositionally biased region" description="Basic and acidic residues" evidence="1">
    <location>
        <begin position="159"/>
        <end position="182"/>
    </location>
</feature>
<proteinExistence type="predicted"/>
<dbReference type="PROSITE" id="PS50948">
    <property type="entry name" value="PAN"/>
    <property type="match status" value="1"/>
</dbReference>
<dbReference type="SUPFAM" id="SSF57414">
    <property type="entry name" value="Hairpin loop containing domain-like"/>
    <property type="match status" value="1"/>
</dbReference>
<dbReference type="Proteomes" id="UP001620626">
    <property type="component" value="Unassembled WGS sequence"/>
</dbReference>
<comment type="caution">
    <text evidence="3">The sequence shown here is derived from an EMBL/GenBank/DDBJ whole genome shotgun (WGS) entry which is preliminary data.</text>
</comment>
<feature type="region of interest" description="Disordered" evidence="1">
    <location>
        <begin position="158"/>
        <end position="185"/>
    </location>
</feature>
<dbReference type="EMBL" id="JBICBT010000362">
    <property type="protein sequence ID" value="KAL3116021.1"/>
    <property type="molecule type" value="Genomic_DNA"/>
</dbReference>
<dbReference type="AlphaFoldDB" id="A0ABD2LLP6"/>
<feature type="domain" description="Apple" evidence="2">
    <location>
        <begin position="96"/>
        <end position="172"/>
    </location>
</feature>
<sequence>MAFLPFGQFEPCCSSFNYSFIMFGSRVVGAAHSNGQQKTDRKQTVRWREKSVGNWSNECHHQSLGTNCSQIFLFMVSAIALISINGGTMAQNTGKCYSFSPGLTIPGADYRRDFGLSRRECAEVCKSDLCCMAFEWRRNGGQCTLKSRSLNGTVTAATKLEDNGGEGQKHNTEQDKDQKDETNGGGEADATFFALCLDYGDSDRDRFWDHELFGPVVASVAAIERGKCAELCDDFTTPVTDGKRFRRAEKAKSERKKGPAVIYSWRSHNPSDVETPLGECQCISVLQHIRVSFGSFAGFLI</sequence>
<gene>
    <name evidence="3" type="ORF">niasHT_007321</name>
</gene>
<dbReference type="Pfam" id="PF00024">
    <property type="entry name" value="PAN_1"/>
    <property type="match status" value="1"/>
</dbReference>
<accession>A0ABD2LLP6</accession>
<evidence type="ECO:0000259" key="2">
    <source>
        <dbReference type="PROSITE" id="PS50948"/>
    </source>
</evidence>
<organism evidence="3 4">
    <name type="scientific">Heterodera trifolii</name>
    <dbReference type="NCBI Taxonomy" id="157864"/>
    <lineage>
        <taxon>Eukaryota</taxon>
        <taxon>Metazoa</taxon>
        <taxon>Ecdysozoa</taxon>
        <taxon>Nematoda</taxon>
        <taxon>Chromadorea</taxon>
        <taxon>Rhabditida</taxon>
        <taxon>Tylenchina</taxon>
        <taxon>Tylenchomorpha</taxon>
        <taxon>Tylenchoidea</taxon>
        <taxon>Heteroderidae</taxon>
        <taxon>Heteroderinae</taxon>
        <taxon>Heterodera</taxon>
    </lineage>
</organism>
<keyword evidence="4" id="KW-1185">Reference proteome</keyword>
<evidence type="ECO:0000313" key="3">
    <source>
        <dbReference type="EMBL" id="KAL3116021.1"/>
    </source>
</evidence>
<reference evidence="3 4" key="1">
    <citation type="submission" date="2024-10" db="EMBL/GenBank/DDBJ databases">
        <authorList>
            <person name="Kim D."/>
        </authorList>
    </citation>
    <scope>NUCLEOTIDE SEQUENCE [LARGE SCALE GENOMIC DNA]</scope>
    <source>
        <strain evidence="3">BH-2024</strain>
    </source>
</reference>
<evidence type="ECO:0000313" key="4">
    <source>
        <dbReference type="Proteomes" id="UP001620626"/>
    </source>
</evidence>
<protein>
    <recommendedName>
        <fullName evidence="2">Apple domain-containing protein</fullName>
    </recommendedName>
</protein>
<name>A0ABD2LLP6_9BILA</name>
<dbReference type="InterPro" id="IPR003609">
    <property type="entry name" value="Pan_app"/>
</dbReference>
<evidence type="ECO:0000256" key="1">
    <source>
        <dbReference type="SAM" id="MobiDB-lite"/>
    </source>
</evidence>